<dbReference type="Proteomes" id="UP001303115">
    <property type="component" value="Unassembled WGS sequence"/>
</dbReference>
<gene>
    <name evidence="3" type="ORF">C8A01DRAFT_36174</name>
</gene>
<feature type="coiled-coil region" evidence="1">
    <location>
        <begin position="230"/>
        <end position="257"/>
    </location>
</feature>
<accession>A0AAN6PFK5</accession>
<keyword evidence="4" id="KW-1185">Reference proteome</keyword>
<feature type="coiled-coil region" evidence="1">
    <location>
        <begin position="4"/>
        <end position="31"/>
    </location>
</feature>
<evidence type="ECO:0000313" key="3">
    <source>
        <dbReference type="EMBL" id="KAK4039797.1"/>
    </source>
</evidence>
<protein>
    <submittedName>
        <fullName evidence="3">Uncharacterized protein</fullName>
    </submittedName>
</protein>
<evidence type="ECO:0000313" key="4">
    <source>
        <dbReference type="Proteomes" id="UP001303115"/>
    </source>
</evidence>
<evidence type="ECO:0000256" key="1">
    <source>
        <dbReference type="SAM" id="Coils"/>
    </source>
</evidence>
<sequence>MKLAHSITNQISDLKRENGQLKRENARLVAALQTLSPRLSGPVTINGTRGRYLSGRFIVDPYLPTGFLVCSETPPPGDLEPEEPEPEAEIPPEDHGTWTSIWDDSVFKSDGQYRNWIDHERALVRCFQNHEVAMNFVRYAFDLGREALWEYARVHHPKFYERLSQHSHIFIRASYTELERTTEYWSLAPKLQAVLRNFSQLRNFVSHPRSQSSLDNYDYEVERAEALLRKVGDKDRLRQLRDEREKLRAEAAKILAEIEEREFLAELQGGYVEGRAIWDLQHFHVFKHVLWLSSDIREDPSSSLWGLDQYDGVASCAVPLLKGVGDVARLQQLRDARAALRAEAEKMITEVEERDSLAELQGGYAEGCEVGIWERQHIDLFRHVVYLPRHRRENPDETHPVVLRAAERWGLINATGNPCT</sequence>
<evidence type="ECO:0000256" key="2">
    <source>
        <dbReference type="SAM" id="MobiDB-lite"/>
    </source>
</evidence>
<dbReference type="EMBL" id="MU854391">
    <property type="protein sequence ID" value="KAK4039797.1"/>
    <property type="molecule type" value="Genomic_DNA"/>
</dbReference>
<organism evidence="3 4">
    <name type="scientific">Parachaetomium inaequale</name>
    <dbReference type="NCBI Taxonomy" id="2588326"/>
    <lineage>
        <taxon>Eukaryota</taxon>
        <taxon>Fungi</taxon>
        <taxon>Dikarya</taxon>
        <taxon>Ascomycota</taxon>
        <taxon>Pezizomycotina</taxon>
        <taxon>Sordariomycetes</taxon>
        <taxon>Sordariomycetidae</taxon>
        <taxon>Sordariales</taxon>
        <taxon>Chaetomiaceae</taxon>
        <taxon>Parachaetomium</taxon>
    </lineage>
</organism>
<keyword evidence="1" id="KW-0175">Coiled coil</keyword>
<reference evidence="4" key="1">
    <citation type="journal article" date="2023" name="Mol. Phylogenet. Evol.">
        <title>Genome-scale phylogeny and comparative genomics of the fungal order Sordariales.</title>
        <authorList>
            <person name="Hensen N."/>
            <person name="Bonometti L."/>
            <person name="Westerberg I."/>
            <person name="Brannstrom I.O."/>
            <person name="Guillou S."/>
            <person name="Cros-Aarteil S."/>
            <person name="Calhoun S."/>
            <person name="Haridas S."/>
            <person name="Kuo A."/>
            <person name="Mondo S."/>
            <person name="Pangilinan J."/>
            <person name="Riley R."/>
            <person name="LaButti K."/>
            <person name="Andreopoulos B."/>
            <person name="Lipzen A."/>
            <person name="Chen C."/>
            <person name="Yan M."/>
            <person name="Daum C."/>
            <person name="Ng V."/>
            <person name="Clum A."/>
            <person name="Steindorff A."/>
            <person name="Ohm R.A."/>
            <person name="Martin F."/>
            <person name="Silar P."/>
            <person name="Natvig D.O."/>
            <person name="Lalanne C."/>
            <person name="Gautier V."/>
            <person name="Ament-Velasquez S.L."/>
            <person name="Kruys A."/>
            <person name="Hutchinson M.I."/>
            <person name="Powell A.J."/>
            <person name="Barry K."/>
            <person name="Miller A.N."/>
            <person name="Grigoriev I.V."/>
            <person name="Debuchy R."/>
            <person name="Gladieux P."/>
            <person name="Hiltunen Thoren M."/>
            <person name="Johannesson H."/>
        </authorList>
    </citation>
    <scope>NUCLEOTIDE SEQUENCE [LARGE SCALE GENOMIC DNA]</scope>
    <source>
        <strain evidence="4">CBS 284.82</strain>
    </source>
</reference>
<feature type="region of interest" description="Disordered" evidence="2">
    <location>
        <begin position="73"/>
        <end position="94"/>
    </location>
</feature>
<proteinExistence type="predicted"/>
<feature type="compositionally biased region" description="Acidic residues" evidence="2">
    <location>
        <begin position="79"/>
        <end position="91"/>
    </location>
</feature>
<dbReference type="AlphaFoldDB" id="A0AAN6PFK5"/>
<name>A0AAN6PFK5_9PEZI</name>
<comment type="caution">
    <text evidence="3">The sequence shown here is derived from an EMBL/GenBank/DDBJ whole genome shotgun (WGS) entry which is preliminary data.</text>
</comment>